<dbReference type="PANTHER" id="PTHR43667:SF2">
    <property type="entry name" value="FATTY ACID C-METHYL TRANSFERASE"/>
    <property type="match status" value="1"/>
</dbReference>
<gene>
    <name evidence="6" type="ORF">HFP15_37645</name>
</gene>
<dbReference type="Proteomes" id="UP000715441">
    <property type="component" value="Unassembled WGS sequence"/>
</dbReference>
<evidence type="ECO:0000256" key="2">
    <source>
        <dbReference type="ARBA" id="ARBA00022603"/>
    </source>
</evidence>
<dbReference type="SUPFAM" id="SSF53335">
    <property type="entry name" value="S-adenosyl-L-methionine-dependent methyltransferases"/>
    <property type="match status" value="1"/>
</dbReference>
<evidence type="ECO:0000256" key="4">
    <source>
        <dbReference type="ARBA" id="ARBA00022691"/>
    </source>
</evidence>
<dbReference type="GO" id="GO:0008168">
    <property type="term" value="F:methyltransferase activity"/>
    <property type="evidence" value="ECO:0007669"/>
    <property type="project" value="UniProtKB-KW"/>
</dbReference>
<dbReference type="CDD" id="cd02440">
    <property type="entry name" value="AdoMet_MTases"/>
    <property type="match status" value="1"/>
</dbReference>
<protein>
    <submittedName>
        <fullName evidence="6">Class I SAM-dependent methyltransferase</fullName>
    </submittedName>
</protein>
<evidence type="ECO:0000256" key="3">
    <source>
        <dbReference type="ARBA" id="ARBA00022679"/>
    </source>
</evidence>
<dbReference type="EMBL" id="JAAXLS010000060">
    <property type="protein sequence ID" value="NKQ58585.1"/>
    <property type="molecule type" value="Genomic_DNA"/>
</dbReference>
<dbReference type="InterPro" id="IPR050723">
    <property type="entry name" value="CFA/CMAS"/>
</dbReference>
<dbReference type="InterPro" id="IPR029063">
    <property type="entry name" value="SAM-dependent_MTases_sf"/>
</dbReference>
<proteinExistence type="inferred from homology"/>
<dbReference type="GO" id="GO:0032259">
    <property type="term" value="P:methylation"/>
    <property type="evidence" value="ECO:0007669"/>
    <property type="project" value="UniProtKB-KW"/>
</dbReference>
<evidence type="ECO:0000313" key="6">
    <source>
        <dbReference type="EMBL" id="NKQ58585.1"/>
    </source>
</evidence>
<accession>A0ABX1JJE9</accession>
<name>A0ABX1JJE9_9PSEU</name>
<keyword evidence="2 6" id="KW-0489">Methyltransferase</keyword>
<dbReference type="InterPro" id="IPR003333">
    <property type="entry name" value="CMAS"/>
</dbReference>
<keyword evidence="4" id="KW-0949">S-adenosyl-L-methionine</keyword>
<dbReference type="PIRSF" id="PIRSF003085">
    <property type="entry name" value="CMAS"/>
    <property type="match status" value="1"/>
</dbReference>
<dbReference type="PANTHER" id="PTHR43667">
    <property type="entry name" value="CYCLOPROPANE-FATTY-ACYL-PHOSPHOLIPID SYNTHASE"/>
    <property type="match status" value="1"/>
</dbReference>
<evidence type="ECO:0000256" key="1">
    <source>
        <dbReference type="ARBA" id="ARBA00010815"/>
    </source>
</evidence>
<evidence type="ECO:0000256" key="5">
    <source>
        <dbReference type="ARBA" id="ARBA00023098"/>
    </source>
</evidence>
<sequence>MSKPAWPDIAIVPNAPGRAFAAERLFRLVVRTLPVTVTLPGGERLGRGGPVLRIDRPRPFFHRLGADAKIGFGESYMAGDWSAADDLADVLTPFAQRMATLVPKPLQALRRWVDARKPGTERNTISGARENIHRHYDLSNELFAEFLDETMTYSSAWFTGDSDDLATAQRRKIDAILDLAGVGEGTRLLEIGTGWGELALRAAERGARVTTLTLSVEQQTLARKRLADAGVGERVDVQLCDYRDAEGSYDAVVSVEMIEAVGEEYWPTYFATLDRLLVPGGRVGLQGITMPHDRMIATRDSYTWIHKYIFPGGHLLSLPAVEDVVRRHTGLRIAERRALGDSYATTLRLWRQRFLDAWPRIAELGFDATFRRMWEFYLGYCEAGFRGRYLDVHQFGMRKPH</sequence>
<dbReference type="RefSeq" id="WP_168522560.1">
    <property type="nucleotide sequence ID" value="NZ_JAAXLS010000060.1"/>
</dbReference>
<comment type="caution">
    <text evidence="6">The sequence shown here is derived from an EMBL/GenBank/DDBJ whole genome shotgun (WGS) entry which is preliminary data.</text>
</comment>
<evidence type="ECO:0000313" key="7">
    <source>
        <dbReference type="Proteomes" id="UP000715441"/>
    </source>
</evidence>
<dbReference type="Gene3D" id="3.40.50.150">
    <property type="entry name" value="Vaccinia Virus protein VP39"/>
    <property type="match status" value="1"/>
</dbReference>
<keyword evidence="7" id="KW-1185">Reference proteome</keyword>
<dbReference type="Pfam" id="PF02353">
    <property type="entry name" value="CMAS"/>
    <property type="match status" value="1"/>
</dbReference>
<organism evidence="6 7">
    <name type="scientific">Amycolatopsis acididurans</name>
    <dbReference type="NCBI Taxonomy" id="2724524"/>
    <lineage>
        <taxon>Bacteria</taxon>
        <taxon>Bacillati</taxon>
        <taxon>Actinomycetota</taxon>
        <taxon>Actinomycetes</taxon>
        <taxon>Pseudonocardiales</taxon>
        <taxon>Pseudonocardiaceae</taxon>
        <taxon>Amycolatopsis</taxon>
    </lineage>
</organism>
<comment type="similarity">
    <text evidence="1">Belongs to the CFA/CMAS family.</text>
</comment>
<keyword evidence="5" id="KW-0443">Lipid metabolism</keyword>
<reference evidence="6 7" key="1">
    <citation type="submission" date="2020-04" db="EMBL/GenBank/DDBJ databases">
        <title>Novel species.</title>
        <authorList>
            <person name="Teo W.F.A."/>
            <person name="Lipun K."/>
            <person name="Srisuk N."/>
            <person name="Duangmal K."/>
        </authorList>
    </citation>
    <scope>NUCLEOTIDE SEQUENCE [LARGE SCALE GENOMIC DNA]</scope>
    <source>
        <strain evidence="6 7">K13G38</strain>
    </source>
</reference>
<keyword evidence="3" id="KW-0808">Transferase</keyword>